<feature type="region of interest" description="Disordered" evidence="4">
    <location>
        <begin position="351"/>
        <end position="386"/>
    </location>
</feature>
<proteinExistence type="predicted"/>
<dbReference type="PANTHER" id="PTHR21596:SF65">
    <property type="entry name" value="PROTEIN INVOLVED IN DE NOVO 2-RELATED"/>
    <property type="match status" value="1"/>
</dbReference>
<dbReference type="OMA" id="ARVWAST"/>
<dbReference type="Proteomes" id="UP000655225">
    <property type="component" value="Unassembled WGS sequence"/>
</dbReference>
<evidence type="ECO:0000313" key="8">
    <source>
        <dbReference type="EMBL" id="KAF8397479.1"/>
    </source>
</evidence>
<keyword evidence="2" id="KW-0943">RNA-mediated gene silencing</keyword>
<feature type="domain" description="Factor of DNA methylation 1-5/IDN2" evidence="6">
    <location>
        <begin position="512"/>
        <end position="642"/>
    </location>
</feature>
<dbReference type="InterPro" id="IPR005379">
    <property type="entry name" value="FDM1-5/IDN2_XH"/>
</dbReference>
<organism evidence="8 9">
    <name type="scientific">Tetracentron sinense</name>
    <name type="common">Spur-leaf</name>
    <dbReference type="NCBI Taxonomy" id="13715"/>
    <lineage>
        <taxon>Eukaryota</taxon>
        <taxon>Viridiplantae</taxon>
        <taxon>Streptophyta</taxon>
        <taxon>Embryophyta</taxon>
        <taxon>Tracheophyta</taxon>
        <taxon>Spermatophyta</taxon>
        <taxon>Magnoliopsida</taxon>
        <taxon>Trochodendrales</taxon>
        <taxon>Trochodendraceae</taxon>
        <taxon>Tetracentron</taxon>
    </lineage>
</organism>
<dbReference type="Pfam" id="PF03469">
    <property type="entry name" value="XH"/>
    <property type="match status" value="1"/>
</dbReference>
<gene>
    <name evidence="8" type="ORF">HHK36_016396</name>
</gene>
<evidence type="ECO:0000256" key="1">
    <source>
        <dbReference type="ARBA" id="ARBA00023054"/>
    </source>
</evidence>
<evidence type="ECO:0000256" key="2">
    <source>
        <dbReference type="ARBA" id="ARBA00023158"/>
    </source>
</evidence>
<evidence type="ECO:0000256" key="3">
    <source>
        <dbReference type="SAM" id="Coils"/>
    </source>
</evidence>
<dbReference type="Pfam" id="PF03470">
    <property type="entry name" value="zf-XS"/>
    <property type="match status" value="1"/>
</dbReference>
<keyword evidence="9" id="KW-1185">Reference proteome</keyword>
<dbReference type="EMBL" id="JABCRI010000011">
    <property type="protein sequence ID" value="KAF8397479.1"/>
    <property type="molecule type" value="Genomic_DNA"/>
</dbReference>
<accession>A0A834YX67</accession>
<evidence type="ECO:0000256" key="4">
    <source>
        <dbReference type="SAM" id="MobiDB-lite"/>
    </source>
</evidence>
<dbReference type="PANTHER" id="PTHR21596">
    <property type="entry name" value="RIBONUCLEASE P SUBUNIT P38"/>
    <property type="match status" value="1"/>
</dbReference>
<feature type="coiled-coil region" evidence="3">
    <location>
        <begin position="400"/>
        <end position="506"/>
    </location>
</feature>
<feature type="compositionally biased region" description="Basic and acidic residues" evidence="4">
    <location>
        <begin position="351"/>
        <end position="376"/>
    </location>
</feature>
<reference evidence="8 9" key="1">
    <citation type="submission" date="2020-04" db="EMBL/GenBank/DDBJ databases">
        <title>Plant Genome Project.</title>
        <authorList>
            <person name="Zhang R.-G."/>
        </authorList>
    </citation>
    <scope>NUCLEOTIDE SEQUENCE [LARGE SCALE GENOMIC DNA]</scope>
    <source>
        <strain evidence="8">YNK0</strain>
        <tissue evidence="8">Leaf</tissue>
    </source>
</reference>
<evidence type="ECO:0000259" key="5">
    <source>
        <dbReference type="Pfam" id="PF03468"/>
    </source>
</evidence>
<feature type="domain" description="XS" evidence="5">
    <location>
        <begin position="126"/>
        <end position="235"/>
    </location>
</feature>
<dbReference type="InterPro" id="IPR005380">
    <property type="entry name" value="XS_domain"/>
</dbReference>
<dbReference type="InterPro" id="IPR045177">
    <property type="entry name" value="FDM1-5/IDN2"/>
</dbReference>
<dbReference type="Gene3D" id="3.30.70.2890">
    <property type="entry name" value="XS domain"/>
    <property type="match status" value="1"/>
</dbReference>
<name>A0A834YX67_TETSI</name>
<protein>
    <submittedName>
        <fullName evidence="8">Uncharacterized protein</fullName>
    </submittedName>
</protein>
<dbReference type="InterPro" id="IPR038588">
    <property type="entry name" value="XS_domain_sf"/>
</dbReference>
<evidence type="ECO:0000313" key="9">
    <source>
        <dbReference type="Proteomes" id="UP000655225"/>
    </source>
</evidence>
<dbReference type="AlphaFoldDB" id="A0A834YX67"/>
<evidence type="ECO:0000259" key="6">
    <source>
        <dbReference type="Pfam" id="PF03469"/>
    </source>
</evidence>
<feature type="region of interest" description="Disordered" evidence="4">
    <location>
        <begin position="1"/>
        <end position="26"/>
    </location>
</feature>
<feature type="domain" description="Zinc finger-XS" evidence="7">
    <location>
        <begin position="55"/>
        <end position="96"/>
    </location>
</feature>
<comment type="caution">
    <text evidence="8">The sequence shown here is derived from an EMBL/GenBank/DDBJ whole genome shotgun (WGS) entry which is preliminary data.</text>
</comment>
<dbReference type="OrthoDB" id="1892195at2759"/>
<dbReference type="Pfam" id="PF03468">
    <property type="entry name" value="XS"/>
    <property type="match status" value="1"/>
</dbReference>
<dbReference type="InterPro" id="IPR005381">
    <property type="entry name" value="Znf-XS_domain"/>
</dbReference>
<sequence length="643" mass="74375">MASHSKFPVKSSMDHSSEEDSDISESEIVDHENKSYKQLKNGNHKVKVLDGTFRCPYCPGKRKRDYFHKELLQHAAGVGKGSQNRSVKQKANHLALLKYLEIDLAAVGDPSQRKEETLPPTGHDHDELFVWPWTGIAVNLPTELKDGIYVGDSGSKLKDQLARKGFNPTKVRPLWNCQGHSGSAIVEFTKDWPGFNNAMSFEKAFEADRQGKSDWHVNKHRGSGIYAWVARHEDYISTCIIGDNLRKIGDLKTISDIMVEDARKTKKLLSILTNVIEVKNKHLKEIECKFNETASSLNKLMAEKDMLHQAYNEEIRKMQLNARDHFQRIFHEHGKLKSQLESQRRELELRGEELEKREAQNESERKKLLDEKEENALRNSSIQMATLEQNRADENVLRLAEDQKRQKEDLHKRIIHLEKQLDAKQALELEIEQLKGTLKVMKHMGGDEDVQKKMLEMNEDLKEKEGELEGLEALNQALIIKELKSNDELQEARKELINGLKEMSSRALIGIKKMGELDEKAFHIASKLKYPDEVADEKAAELCSLWEAYLRDPEWHPFKIIMVKGKHQEIIDDEDEKLKSQKNELGDEVYEAVKRALWEINEYNPSGRYVIPELWNYKEGRKATLKEGVAFILNQWKTYNRKR</sequence>
<keyword evidence="1 3" id="KW-0175">Coiled coil</keyword>
<feature type="compositionally biased region" description="Polar residues" evidence="4">
    <location>
        <begin position="377"/>
        <end position="386"/>
    </location>
</feature>
<dbReference type="CDD" id="cd12266">
    <property type="entry name" value="RRM_like_XS"/>
    <property type="match status" value="1"/>
</dbReference>
<evidence type="ECO:0000259" key="7">
    <source>
        <dbReference type="Pfam" id="PF03470"/>
    </source>
</evidence>
<dbReference type="GO" id="GO:0080188">
    <property type="term" value="P:gene silencing by siRNA-directed DNA methylation"/>
    <property type="evidence" value="ECO:0007669"/>
    <property type="project" value="InterPro"/>
</dbReference>